<evidence type="ECO:0008006" key="5">
    <source>
        <dbReference type="Google" id="ProtNLM"/>
    </source>
</evidence>
<reference evidence="3 4" key="1">
    <citation type="journal article" date="2018" name="MBio">
        <title>Comparative Genomics Reveals the Core Gene Toolbox for the Fungus-Insect Symbiosis.</title>
        <authorList>
            <person name="Wang Y."/>
            <person name="Stata M."/>
            <person name="Wang W."/>
            <person name="Stajich J.E."/>
            <person name="White M.M."/>
            <person name="Moncalvo J.M."/>
        </authorList>
    </citation>
    <scope>NUCLEOTIDE SEQUENCE [LARGE SCALE GENOMIC DNA]</scope>
    <source>
        <strain evidence="3 4">AUS-126-30</strain>
    </source>
</reference>
<feature type="chain" id="PRO_5015607046" description="EGF-like domain-containing protein" evidence="2">
    <location>
        <begin position="18"/>
        <end position="485"/>
    </location>
</feature>
<evidence type="ECO:0000313" key="3">
    <source>
        <dbReference type="EMBL" id="PWA01381.1"/>
    </source>
</evidence>
<keyword evidence="2" id="KW-0732">Signal</keyword>
<dbReference type="EMBL" id="MBFU01000180">
    <property type="protein sequence ID" value="PWA01381.1"/>
    <property type="molecule type" value="Genomic_DNA"/>
</dbReference>
<protein>
    <recommendedName>
        <fullName evidence="5">EGF-like domain-containing protein</fullName>
    </recommendedName>
</protein>
<feature type="region of interest" description="Disordered" evidence="1">
    <location>
        <begin position="41"/>
        <end position="66"/>
    </location>
</feature>
<evidence type="ECO:0000313" key="4">
    <source>
        <dbReference type="Proteomes" id="UP000245591"/>
    </source>
</evidence>
<sequence length="485" mass="50006">MRINNLFFLTHALLVSAGNITRVVTYSRAIAPVYAKSPPGPVYGGNSPVPTSPTSTGTTAPTSASGTITVTVNPYKDCVDKNGGATWTTDTQNCSCNPDGTENCLDIPAPVNNEICGNIPNGTGVWTYTDGITCDCVDYIASSCTNADGTPADPFMICIIINDGRTWFTDTQNCYCDDFNGSAVCTDKPATPDTSEVCAGLPGGTGNWGYNDDIVCVCSNGVASACAQKVGNPPTPNDVCVTIHGGAAWTTATDNCTLYGGNSPVPTSPTSTGTTAPTSASGTITVTVNPYKDCVDKNGGATWTTDTQNCSCNPDGTENCLDIPAPVNNEICGNIPNGTGVWTYTDGITCDCVDYIASSCTNADGTPADPFMICIIINDGRTWFTDTQNCYCDDFNGSAVCTDKPATPDTSEVCAGLPGGTGNWGYNDDIVCVCSNGVASACAQKVGNPPTPNDVCVTIHGGAAWTTATDNCTCNPDGTNNCVPI</sequence>
<gene>
    <name evidence="3" type="ORF">BB558_002526</name>
</gene>
<dbReference type="AlphaFoldDB" id="A0A2U1J8H6"/>
<proteinExistence type="predicted"/>
<comment type="caution">
    <text evidence="3">The sequence shown here is derived from an EMBL/GenBank/DDBJ whole genome shotgun (WGS) entry which is preliminary data.</text>
</comment>
<feature type="signal peptide" evidence="2">
    <location>
        <begin position="1"/>
        <end position="17"/>
    </location>
</feature>
<keyword evidence="4" id="KW-1185">Reference proteome</keyword>
<name>A0A2U1J8H6_SMIAN</name>
<evidence type="ECO:0000256" key="1">
    <source>
        <dbReference type="SAM" id="MobiDB-lite"/>
    </source>
</evidence>
<organism evidence="3 4">
    <name type="scientific">Smittium angustum</name>
    <dbReference type="NCBI Taxonomy" id="133377"/>
    <lineage>
        <taxon>Eukaryota</taxon>
        <taxon>Fungi</taxon>
        <taxon>Fungi incertae sedis</taxon>
        <taxon>Zoopagomycota</taxon>
        <taxon>Kickxellomycotina</taxon>
        <taxon>Harpellomycetes</taxon>
        <taxon>Harpellales</taxon>
        <taxon>Legeriomycetaceae</taxon>
        <taxon>Smittium</taxon>
    </lineage>
</organism>
<accession>A0A2U1J8H6</accession>
<dbReference type="Proteomes" id="UP000245591">
    <property type="component" value="Unassembled WGS sequence"/>
</dbReference>
<feature type="compositionally biased region" description="Low complexity" evidence="1">
    <location>
        <begin position="44"/>
        <end position="66"/>
    </location>
</feature>
<evidence type="ECO:0000256" key="2">
    <source>
        <dbReference type="SAM" id="SignalP"/>
    </source>
</evidence>